<gene>
    <name evidence="2" type="ORF">DXG03_004798</name>
</gene>
<comment type="caution">
    <text evidence="2">The sequence shown here is derived from an EMBL/GenBank/DDBJ whole genome shotgun (WGS) entry which is preliminary data.</text>
</comment>
<evidence type="ECO:0008006" key="4">
    <source>
        <dbReference type="Google" id="ProtNLM"/>
    </source>
</evidence>
<feature type="compositionally biased region" description="Polar residues" evidence="1">
    <location>
        <begin position="1"/>
        <end position="23"/>
    </location>
</feature>
<dbReference type="Proteomes" id="UP000775547">
    <property type="component" value="Unassembled WGS sequence"/>
</dbReference>
<dbReference type="PANTHER" id="PTHR40460:SF1">
    <property type="entry name" value="CSBD-LIKE DOMAIN-CONTAINING PROTEIN"/>
    <property type="match status" value="1"/>
</dbReference>
<proteinExistence type="predicted"/>
<keyword evidence="3" id="KW-1185">Reference proteome</keyword>
<organism evidence="2 3">
    <name type="scientific">Asterophora parasitica</name>
    <dbReference type="NCBI Taxonomy" id="117018"/>
    <lineage>
        <taxon>Eukaryota</taxon>
        <taxon>Fungi</taxon>
        <taxon>Dikarya</taxon>
        <taxon>Basidiomycota</taxon>
        <taxon>Agaricomycotina</taxon>
        <taxon>Agaricomycetes</taxon>
        <taxon>Agaricomycetidae</taxon>
        <taxon>Agaricales</taxon>
        <taxon>Tricholomatineae</taxon>
        <taxon>Lyophyllaceae</taxon>
        <taxon>Asterophora</taxon>
    </lineage>
</organism>
<feature type="region of interest" description="Disordered" evidence="1">
    <location>
        <begin position="90"/>
        <end position="113"/>
    </location>
</feature>
<name>A0A9P7G2E1_9AGAR</name>
<dbReference type="PANTHER" id="PTHR40460">
    <property type="entry name" value="CHROMOSOME 1, WHOLE GENOME SHOTGUN SEQUENCE"/>
    <property type="match status" value="1"/>
</dbReference>
<evidence type="ECO:0000256" key="1">
    <source>
        <dbReference type="SAM" id="MobiDB-lite"/>
    </source>
</evidence>
<feature type="region of interest" description="Disordered" evidence="1">
    <location>
        <begin position="1"/>
        <end position="24"/>
    </location>
</feature>
<dbReference type="InterPro" id="IPR036629">
    <property type="entry name" value="YjbJ_sf"/>
</dbReference>
<dbReference type="AlphaFoldDB" id="A0A9P7G2E1"/>
<dbReference type="SUPFAM" id="SSF69047">
    <property type="entry name" value="Hypothetical protein YjbJ"/>
    <property type="match status" value="1"/>
</dbReference>
<reference evidence="2" key="2">
    <citation type="submission" date="2021-10" db="EMBL/GenBank/DDBJ databases">
        <title>Phylogenomics reveals ancestral predisposition of the termite-cultivated fungus Termitomyces towards a domesticated lifestyle.</title>
        <authorList>
            <person name="Auxier B."/>
            <person name="Grum-Grzhimaylo A."/>
            <person name="Cardenas M.E."/>
            <person name="Lodge J.D."/>
            <person name="Laessoe T."/>
            <person name="Pedersen O."/>
            <person name="Smith M.E."/>
            <person name="Kuyper T.W."/>
            <person name="Franco-Molano E.A."/>
            <person name="Baroni T.J."/>
            <person name="Aanen D.K."/>
        </authorList>
    </citation>
    <scope>NUCLEOTIDE SEQUENCE</scope>
    <source>
        <strain evidence="2">AP01</strain>
        <tissue evidence="2">Mycelium</tissue>
    </source>
</reference>
<dbReference type="EMBL" id="JABCKV010000293">
    <property type="protein sequence ID" value="KAG5641539.1"/>
    <property type="molecule type" value="Genomic_DNA"/>
</dbReference>
<reference evidence="2" key="1">
    <citation type="submission" date="2020-07" db="EMBL/GenBank/DDBJ databases">
        <authorList>
            <person name="Nieuwenhuis M."/>
            <person name="Van De Peppel L.J.J."/>
        </authorList>
    </citation>
    <scope>NUCLEOTIDE SEQUENCE</scope>
    <source>
        <strain evidence="2">AP01</strain>
        <tissue evidence="2">Mycelium</tissue>
    </source>
</reference>
<sequence length="113" mass="11724">MSSNATSTKNTACGQPNTTSGQYHSVKGTAVEAIGDLAGANSWQQSGKQADAEGEAGYQAAQAKGYVEGTVDRMTGKKDSIVGAVVGDRTQEIQGNMQHDEGKAQQDLSKPAY</sequence>
<dbReference type="OrthoDB" id="9999611at2759"/>
<evidence type="ECO:0000313" key="2">
    <source>
        <dbReference type="EMBL" id="KAG5641539.1"/>
    </source>
</evidence>
<protein>
    <recommendedName>
        <fullName evidence="4">CsbD-like domain-containing protein</fullName>
    </recommendedName>
</protein>
<evidence type="ECO:0000313" key="3">
    <source>
        <dbReference type="Proteomes" id="UP000775547"/>
    </source>
</evidence>
<accession>A0A9P7G2E1</accession>